<gene>
    <name evidence="2" type="ORF">HMPREF9623_01600</name>
</gene>
<dbReference type="Gene3D" id="3.40.50.300">
    <property type="entry name" value="P-loop containing nucleotide triphosphate hydrolases"/>
    <property type="match status" value="1"/>
</dbReference>
<protein>
    <recommendedName>
        <fullName evidence="4">ATPase dynein-related AAA domain-containing protein</fullName>
    </recommendedName>
</protein>
<dbReference type="InterPro" id="IPR027417">
    <property type="entry name" value="P-loop_NTPase"/>
</dbReference>
<dbReference type="EMBL" id="AGEL01000013">
    <property type="protein sequence ID" value="EHO16054.1"/>
    <property type="molecule type" value="Genomic_DNA"/>
</dbReference>
<evidence type="ECO:0000313" key="3">
    <source>
        <dbReference type="Proteomes" id="UP000018466"/>
    </source>
</evidence>
<evidence type="ECO:0000256" key="1">
    <source>
        <dbReference type="SAM" id="MobiDB-lite"/>
    </source>
</evidence>
<name>A0AA36Y419_9FIRM</name>
<dbReference type="GeneID" id="86941831"/>
<accession>A0AA36Y419</accession>
<proteinExistence type="predicted"/>
<comment type="caution">
    <text evidence="2">The sequence shown here is derived from an EMBL/GenBank/DDBJ whole genome shotgun (WGS) entry which is preliminary data.</text>
</comment>
<dbReference type="Proteomes" id="UP000018466">
    <property type="component" value="Unassembled WGS sequence"/>
</dbReference>
<keyword evidence="3" id="KW-1185">Reference proteome</keyword>
<feature type="region of interest" description="Disordered" evidence="1">
    <location>
        <begin position="277"/>
        <end position="314"/>
    </location>
</feature>
<evidence type="ECO:0008006" key="4">
    <source>
        <dbReference type="Google" id="ProtNLM"/>
    </source>
</evidence>
<dbReference type="SUPFAM" id="SSF52540">
    <property type="entry name" value="P-loop containing nucleoside triphosphate hydrolases"/>
    <property type="match status" value="1"/>
</dbReference>
<dbReference type="RefSeq" id="WP_009533432.1">
    <property type="nucleotide sequence ID" value="NZ_CAUOLT010000002.1"/>
</dbReference>
<sequence>MNKNYREYIGRLARYDQSGRSSIFINRMNIIQYNVKTLLLPDAATSFVTGFGNLLSDFSDDIYAGDDARIDNFEAFMENQLFIFKVQTKNVNGMEVRSMTDVHLVPVPKSFDQSTEFYAVPVFCSKNDEEVRDWEYNKSWNLYRNYDTRAEFLADIKVGEQLGSLYGYDIESSAPAFVLWRDADGKLFAVGSIESAETDPVGACVLQGKYLFTIDMSEYIENFVYDDSYNPCVSYVPADIYRKIDNQLKSAVLQAEKDEEEARQKAAAERAAAEAALREAEAAGRREESAAEETEDTASQSAVGQELKEQLDETELEKIATTEKNEALIFDMMEYYAQKSRCYYKRSDFVNFHTAVKCSDLVILSGLSGTGKSSLVNVYAKALGLNASADLEDSQMLMVPVRPSWSDDADLLGYVDLAHMVYHAADSGFVDFLVRAQREENKNKLFLVCFEEMNLARVEHYFSQFLSILERPAGQRELQLYDKQYMGKLYNAADYPFQIEIGNNVKFIGTVNIDETTHHFSDKVLDRANVIELEVLNYATEWQDKTFAAVGKTQIWSTQDYEKLIVKEQIPNAREVRSLLWEVHCALQSLSPKYGAGPRVVKNVLKYLSNLPKEEALDFDRALDLQLVQRVLTKLRGVESVVGPALQENGEGSLLAVLDKYQSLSQFAKSRALLAQKKKEVESYGYCN</sequence>
<evidence type="ECO:0000313" key="2">
    <source>
        <dbReference type="EMBL" id="EHO16054.1"/>
    </source>
</evidence>
<dbReference type="AlphaFoldDB" id="A0AA36Y419"/>
<reference evidence="2 3" key="1">
    <citation type="submission" date="2011-10" db="EMBL/GenBank/DDBJ databases">
        <title>The Genome Sequence of Lachnospiraceae bacterium ACC2.</title>
        <authorList>
            <consortium name="The Broad Institute Genome Sequencing Platform"/>
            <person name="Earl A."/>
            <person name="Ward D."/>
            <person name="Feldgarden M."/>
            <person name="Gevers D."/>
            <person name="Sizova M."/>
            <person name="Hazen A."/>
            <person name="Epstein S."/>
            <person name="Young S.K."/>
            <person name="Zeng Q."/>
            <person name="Gargeya S."/>
            <person name="Fitzgerald M."/>
            <person name="Haas B."/>
            <person name="Abouelleil A."/>
            <person name="Alvarado L."/>
            <person name="Arachchi H.M."/>
            <person name="Berlin A."/>
            <person name="Brown A."/>
            <person name="Chapman S.B."/>
            <person name="Chen Z."/>
            <person name="Dunbar C."/>
            <person name="Freedman E."/>
            <person name="Gearin G."/>
            <person name="Goldberg J."/>
            <person name="Griggs A."/>
            <person name="Gujja S."/>
            <person name="Heiman D."/>
            <person name="Howarth C."/>
            <person name="Larson L."/>
            <person name="Lui A."/>
            <person name="MacDonald P.J.P."/>
            <person name="Montmayeur A."/>
            <person name="Murphy C."/>
            <person name="Neiman D."/>
            <person name="Pearson M."/>
            <person name="Priest M."/>
            <person name="Roberts A."/>
            <person name="Saif S."/>
            <person name="Shea T."/>
            <person name="Shenoy N."/>
            <person name="Sisk P."/>
            <person name="Stolte C."/>
            <person name="Sykes S."/>
            <person name="Wortman J."/>
            <person name="Nusbaum C."/>
            <person name="Birren B."/>
        </authorList>
    </citation>
    <scope>NUCLEOTIDE SEQUENCE [LARGE SCALE GENOMIC DNA]</scope>
    <source>
        <strain evidence="2 3">ACC2</strain>
    </source>
</reference>
<feature type="compositionally biased region" description="Basic and acidic residues" evidence="1">
    <location>
        <begin position="277"/>
        <end position="289"/>
    </location>
</feature>
<organism evidence="2 3">
    <name type="scientific">Stomatobaculum longum</name>
    <dbReference type="NCBI Taxonomy" id="796942"/>
    <lineage>
        <taxon>Bacteria</taxon>
        <taxon>Bacillati</taxon>
        <taxon>Bacillota</taxon>
        <taxon>Clostridia</taxon>
        <taxon>Lachnospirales</taxon>
        <taxon>Lachnospiraceae</taxon>
        <taxon>Stomatobaculum</taxon>
    </lineage>
</organism>